<proteinExistence type="predicted"/>
<dbReference type="KEGG" id="atr:18441257"/>
<organism evidence="2 3">
    <name type="scientific">Amborella trichopoda</name>
    <dbReference type="NCBI Taxonomy" id="13333"/>
    <lineage>
        <taxon>Eukaryota</taxon>
        <taxon>Viridiplantae</taxon>
        <taxon>Streptophyta</taxon>
        <taxon>Embryophyta</taxon>
        <taxon>Tracheophyta</taxon>
        <taxon>Spermatophyta</taxon>
        <taxon>Magnoliopsida</taxon>
        <taxon>Amborellales</taxon>
        <taxon>Amborellaceae</taxon>
        <taxon>Amborella</taxon>
    </lineage>
</organism>
<feature type="compositionally biased region" description="Polar residues" evidence="1">
    <location>
        <begin position="15"/>
        <end position="25"/>
    </location>
</feature>
<dbReference type="OrthoDB" id="439993at2759"/>
<dbReference type="PANTHER" id="PTHR34375">
    <property type="entry name" value="GATA ZINC FINGER PROTEIN-RELATED"/>
    <property type="match status" value="1"/>
</dbReference>
<keyword evidence="3" id="KW-1185">Reference proteome</keyword>
<protein>
    <recommendedName>
        <fullName evidence="4">Condensation domain-containing protein</fullName>
    </recommendedName>
</protein>
<evidence type="ECO:0000313" key="3">
    <source>
        <dbReference type="Proteomes" id="UP000017836"/>
    </source>
</evidence>
<feature type="region of interest" description="Disordered" evidence="1">
    <location>
        <begin position="1"/>
        <end position="25"/>
    </location>
</feature>
<evidence type="ECO:0000256" key="1">
    <source>
        <dbReference type="SAM" id="MobiDB-lite"/>
    </source>
</evidence>
<dbReference type="eggNOG" id="ENOG502QQX5">
    <property type="taxonomic scope" value="Eukaryota"/>
</dbReference>
<dbReference type="Proteomes" id="UP000017836">
    <property type="component" value="Unassembled WGS sequence"/>
</dbReference>
<name>W1PZK0_AMBTC</name>
<dbReference type="SUPFAM" id="SSF52777">
    <property type="entry name" value="CoA-dependent acyltransferases"/>
    <property type="match status" value="2"/>
</dbReference>
<sequence>MNPESEQIHHENSTPEETLTHSRFTGGTENSWCRAVMGGTGITVLSLLLSKPMDPTIIQETLQTIMTQSPLLRHKLVWESNSKNPSFSLSSNPSPNFEIIDTSPTLKLLGVLSDQTHLGNFIGDAFHCLLEHELNRNSWCDGLNEKPMNMFFVTLYFLGGSHSILSLRLHTAICDRASAVCILRKILRLVYERESGVIGASETGDVVHEGIEDLIPKGKADKPFWAHGIDLLGYSLGSKRLTNIQFQETKLPRSSQMIRLQMGYEETGRLLAECRRKGVKLCGAIAAAGLMAVSLSKQLHNQCENYAIVTLIDCRKMLEPALHDDNLGFYHSAIMNTISINGEEDLWQLANRFKEALNGTISRNKHFTDMSDVNYLMCKAISCPAFTPYSSLRTSFMVVFEDTLMDDTQDLQEELGVLDYVGCSSVHGVGPSIAVFDTVRNGQLDCACVYPSPLHSRKQMHGLIENMKNILTGASG</sequence>
<dbReference type="PANTHER" id="PTHR34375:SF2">
    <property type="entry name" value="GATA ZINC FINGER PROTEIN"/>
    <property type="match status" value="1"/>
</dbReference>
<dbReference type="EMBL" id="KI392591">
    <property type="protein sequence ID" value="ERN13020.1"/>
    <property type="molecule type" value="Genomic_DNA"/>
</dbReference>
<dbReference type="OMA" id="IDDYNDM"/>
<evidence type="ECO:0000313" key="2">
    <source>
        <dbReference type="EMBL" id="ERN13020.1"/>
    </source>
</evidence>
<reference evidence="3" key="1">
    <citation type="journal article" date="2013" name="Science">
        <title>The Amborella genome and the evolution of flowering plants.</title>
        <authorList>
            <consortium name="Amborella Genome Project"/>
        </authorList>
    </citation>
    <scope>NUCLEOTIDE SEQUENCE [LARGE SCALE GENOMIC DNA]</scope>
</reference>
<dbReference type="Gene3D" id="3.30.559.10">
    <property type="entry name" value="Chloramphenicol acetyltransferase-like domain"/>
    <property type="match status" value="1"/>
</dbReference>
<accession>W1PZK0</accession>
<dbReference type="STRING" id="13333.W1PZK0"/>
<gene>
    <name evidence="2" type="ORF">AMTR_s00040p00100620</name>
</gene>
<feature type="compositionally biased region" description="Basic and acidic residues" evidence="1">
    <location>
        <begin position="1"/>
        <end position="13"/>
    </location>
</feature>
<dbReference type="InterPro" id="IPR023213">
    <property type="entry name" value="CAT-like_dom_sf"/>
</dbReference>
<dbReference type="Gramene" id="ERN13020">
    <property type="protein sequence ID" value="ERN13020"/>
    <property type="gene ID" value="AMTR_s00040p00100620"/>
</dbReference>
<dbReference type="Gene3D" id="3.30.559.30">
    <property type="entry name" value="Nonribosomal peptide synthetase, condensation domain"/>
    <property type="match status" value="1"/>
</dbReference>
<dbReference type="AlphaFoldDB" id="W1PZK0"/>
<dbReference type="HOGENOM" id="CLU_048672_1_0_1"/>
<evidence type="ECO:0008006" key="4">
    <source>
        <dbReference type="Google" id="ProtNLM"/>
    </source>
</evidence>